<dbReference type="Pfam" id="PF01370">
    <property type="entry name" value="Epimerase"/>
    <property type="match status" value="1"/>
</dbReference>
<proteinExistence type="predicted"/>
<dbReference type="SUPFAM" id="SSF51735">
    <property type="entry name" value="NAD(P)-binding Rossmann-fold domains"/>
    <property type="match status" value="1"/>
</dbReference>
<dbReference type="Gene3D" id="3.90.25.10">
    <property type="entry name" value="UDP-galactose 4-epimerase, domain 1"/>
    <property type="match status" value="1"/>
</dbReference>
<evidence type="ECO:0000313" key="2">
    <source>
        <dbReference type="EMBL" id="QHU16121.1"/>
    </source>
</evidence>
<dbReference type="InterPro" id="IPR001509">
    <property type="entry name" value="Epimerase_deHydtase"/>
</dbReference>
<dbReference type="PANTHER" id="PTHR43238">
    <property type="entry name" value="GDP-L-FUCOSE SYNTHASE"/>
    <property type="match status" value="1"/>
</dbReference>
<name>A0A6C0KG04_9ZZZZ</name>
<dbReference type="Gene3D" id="3.40.50.720">
    <property type="entry name" value="NAD(P)-binding Rossmann-like Domain"/>
    <property type="match status" value="1"/>
</dbReference>
<dbReference type="InterPro" id="IPR036291">
    <property type="entry name" value="NAD(P)-bd_dom_sf"/>
</dbReference>
<organism evidence="2">
    <name type="scientific">viral metagenome</name>
    <dbReference type="NCBI Taxonomy" id="1070528"/>
    <lineage>
        <taxon>unclassified sequences</taxon>
        <taxon>metagenomes</taxon>
        <taxon>organismal metagenomes</taxon>
    </lineage>
</organism>
<protein>
    <recommendedName>
        <fullName evidence="1">NAD-dependent epimerase/dehydratase domain-containing protein</fullName>
    </recommendedName>
</protein>
<sequence length="322" mass="37060">MKILVTGGSGLVGSSIQKLIYNDDDNNDEYIFISSKDCDLTDIKQVFSFFATYSFQYIIHLAANVGGLYKNMRMNVEMLSDNVKINENVLAACHHFNIQRGIFCLSSCVFPHEPTCFPMDETMLHESPPHSSNEGYAYSKRLLEVQCRNYNKQYGREYICVIPVNLYGPSDNFKLGDAHVIPELIHRMYNSVNEDIQQERLFKIYGTGIPLRQFLYVDDFAEIILELLASYPSQSIKEEKCSIICCNDEVTIKDVAFLIAHFIGLKREKISFDTSKSDGCLRKTVTNKYFKSLYPCFKFTSLTDGLKTTIEWFNDHYPNIRM</sequence>
<dbReference type="AlphaFoldDB" id="A0A6C0KG04"/>
<feature type="domain" description="NAD-dependent epimerase/dehydratase" evidence="1">
    <location>
        <begin position="3"/>
        <end position="231"/>
    </location>
</feature>
<dbReference type="PANTHER" id="PTHR43238:SF1">
    <property type="entry name" value="GDP-L-FUCOSE SYNTHASE"/>
    <property type="match status" value="1"/>
</dbReference>
<dbReference type="EMBL" id="MN740876">
    <property type="protein sequence ID" value="QHU16121.1"/>
    <property type="molecule type" value="Genomic_DNA"/>
</dbReference>
<evidence type="ECO:0000259" key="1">
    <source>
        <dbReference type="Pfam" id="PF01370"/>
    </source>
</evidence>
<dbReference type="GO" id="GO:0050577">
    <property type="term" value="F:GDP-L-fucose synthase activity"/>
    <property type="evidence" value="ECO:0007669"/>
    <property type="project" value="TreeGrafter"/>
</dbReference>
<accession>A0A6C0KG04</accession>
<reference evidence="2" key="1">
    <citation type="journal article" date="2020" name="Nature">
        <title>Giant virus diversity and host interactions through global metagenomics.</title>
        <authorList>
            <person name="Schulz F."/>
            <person name="Roux S."/>
            <person name="Paez-Espino D."/>
            <person name="Jungbluth S."/>
            <person name="Walsh D.A."/>
            <person name="Denef V.J."/>
            <person name="McMahon K.D."/>
            <person name="Konstantinidis K.T."/>
            <person name="Eloe-Fadrosh E.A."/>
            <person name="Kyrpides N.C."/>
            <person name="Woyke T."/>
        </authorList>
    </citation>
    <scope>NUCLEOTIDE SEQUENCE</scope>
    <source>
        <strain evidence="2">GVMAG-S-3300011013-78</strain>
    </source>
</reference>